<dbReference type="Proteomes" id="UP000799779">
    <property type="component" value="Unassembled WGS sequence"/>
</dbReference>
<organism evidence="2 3">
    <name type="scientific">Amniculicola lignicola CBS 123094</name>
    <dbReference type="NCBI Taxonomy" id="1392246"/>
    <lineage>
        <taxon>Eukaryota</taxon>
        <taxon>Fungi</taxon>
        <taxon>Dikarya</taxon>
        <taxon>Ascomycota</taxon>
        <taxon>Pezizomycotina</taxon>
        <taxon>Dothideomycetes</taxon>
        <taxon>Pleosporomycetidae</taxon>
        <taxon>Pleosporales</taxon>
        <taxon>Amniculicolaceae</taxon>
        <taxon>Amniculicola</taxon>
    </lineage>
</organism>
<dbReference type="PANTHER" id="PTHR24074">
    <property type="entry name" value="CO-CHAPERONE PROTEIN DJLA"/>
    <property type="match status" value="1"/>
</dbReference>
<dbReference type="AlphaFoldDB" id="A0A6A5W7R3"/>
<reference evidence="2" key="1">
    <citation type="journal article" date="2020" name="Stud. Mycol.">
        <title>101 Dothideomycetes genomes: a test case for predicting lifestyles and emergence of pathogens.</title>
        <authorList>
            <person name="Haridas S."/>
            <person name="Albert R."/>
            <person name="Binder M."/>
            <person name="Bloem J."/>
            <person name="Labutti K."/>
            <person name="Salamov A."/>
            <person name="Andreopoulos B."/>
            <person name="Baker S."/>
            <person name="Barry K."/>
            <person name="Bills G."/>
            <person name="Bluhm B."/>
            <person name="Cannon C."/>
            <person name="Castanera R."/>
            <person name="Culley D."/>
            <person name="Daum C."/>
            <person name="Ezra D."/>
            <person name="Gonzalez J."/>
            <person name="Henrissat B."/>
            <person name="Kuo A."/>
            <person name="Liang C."/>
            <person name="Lipzen A."/>
            <person name="Lutzoni F."/>
            <person name="Magnuson J."/>
            <person name="Mondo S."/>
            <person name="Nolan M."/>
            <person name="Ohm R."/>
            <person name="Pangilinan J."/>
            <person name="Park H.-J."/>
            <person name="Ramirez L."/>
            <person name="Alfaro M."/>
            <person name="Sun H."/>
            <person name="Tritt A."/>
            <person name="Yoshinaga Y."/>
            <person name="Zwiers L.-H."/>
            <person name="Turgeon B."/>
            <person name="Goodwin S."/>
            <person name="Spatafora J."/>
            <person name="Crous P."/>
            <person name="Grigoriev I."/>
        </authorList>
    </citation>
    <scope>NUCLEOTIDE SEQUENCE</scope>
    <source>
        <strain evidence="2">CBS 123094</strain>
    </source>
</reference>
<dbReference type="OrthoDB" id="10250354at2759"/>
<dbReference type="CDD" id="cd06257">
    <property type="entry name" value="DnaJ"/>
    <property type="match status" value="1"/>
</dbReference>
<dbReference type="SUPFAM" id="SSF46565">
    <property type="entry name" value="Chaperone J-domain"/>
    <property type="match status" value="1"/>
</dbReference>
<protein>
    <recommendedName>
        <fullName evidence="1">J domain-containing protein</fullName>
    </recommendedName>
</protein>
<feature type="domain" description="J" evidence="1">
    <location>
        <begin position="5"/>
        <end position="78"/>
    </location>
</feature>
<accession>A0A6A5W7R3</accession>
<dbReference type="PRINTS" id="PR00625">
    <property type="entry name" value="JDOMAIN"/>
</dbReference>
<evidence type="ECO:0000259" key="1">
    <source>
        <dbReference type="PROSITE" id="PS50076"/>
    </source>
</evidence>
<evidence type="ECO:0000313" key="2">
    <source>
        <dbReference type="EMBL" id="KAF1993676.1"/>
    </source>
</evidence>
<keyword evidence="3" id="KW-1185">Reference proteome</keyword>
<proteinExistence type="predicted"/>
<dbReference type="InterPro" id="IPR036869">
    <property type="entry name" value="J_dom_sf"/>
</dbReference>
<dbReference type="PROSITE" id="PS50076">
    <property type="entry name" value="DNAJ_2"/>
    <property type="match status" value="1"/>
</dbReference>
<dbReference type="EMBL" id="ML977692">
    <property type="protein sequence ID" value="KAF1993676.1"/>
    <property type="molecule type" value="Genomic_DNA"/>
</dbReference>
<evidence type="ECO:0000313" key="3">
    <source>
        <dbReference type="Proteomes" id="UP000799779"/>
    </source>
</evidence>
<dbReference type="SMART" id="SM00271">
    <property type="entry name" value="DnaJ"/>
    <property type="match status" value="1"/>
</dbReference>
<dbReference type="InterPro" id="IPR001623">
    <property type="entry name" value="DnaJ_domain"/>
</dbReference>
<sequence length="92" mass="10067">MEGQAEDACLGIPPLADEATIRKTYKRLALELHPDKVPESDCNAATERFQELGAALSACIARLALKNSGELTSLDDWELDPEAEGQNNFCEF</sequence>
<gene>
    <name evidence="2" type="ORF">P154DRAFT_582582</name>
</gene>
<dbReference type="Pfam" id="PF00226">
    <property type="entry name" value="DnaJ"/>
    <property type="match status" value="1"/>
</dbReference>
<dbReference type="Gene3D" id="1.10.287.110">
    <property type="entry name" value="DnaJ domain"/>
    <property type="match status" value="1"/>
</dbReference>
<name>A0A6A5W7R3_9PLEO</name>
<dbReference type="InterPro" id="IPR050817">
    <property type="entry name" value="DjlA_DnaK_co-chaperone"/>
</dbReference>